<dbReference type="OrthoDB" id="5427833at2759"/>
<organism evidence="3 4">
    <name type="scientific">Rhynchosporium agropyri</name>
    <dbReference type="NCBI Taxonomy" id="914238"/>
    <lineage>
        <taxon>Eukaryota</taxon>
        <taxon>Fungi</taxon>
        <taxon>Dikarya</taxon>
        <taxon>Ascomycota</taxon>
        <taxon>Pezizomycotina</taxon>
        <taxon>Leotiomycetes</taxon>
        <taxon>Helotiales</taxon>
        <taxon>Ploettnerulaceae</taxon>
        <taxon>Rhynchosporium</taxon>
    </lineage>
</organism>
<dbReference type="EMBL" id="FJUX01000024">
    <property type="protein sequence ID" value="CZS95904.1"/>
    <property type="molecule type" value="Genomic_DNA"/>
</dbReference>
<keyword evidence="2" id="KW-0732">Signal</keyword>
<evidence type="ECO:0000313" key="3">
    <source>
        <dbReference type="EMBL" id="CZS95904.1"/>
    </source>
</evidence>
<dbReference type="AlphaFoldDB" id="A0A1E1KGL3"/>
<feature type="signal peptide" evidence="2">
    <location>
        <begin position="1"/>
        <end position="17"/>
    </location>
</feature>
<keyword evidence="4" id="KW-1185">Reference proteome</keyword>
<evidence type="ECO:0008006" key="5">
    <source>
        <dbReference type="Google" id="ProtNLM"/>
    </source>
</evidence>
<evidence type="ECO:0000256" key="2">
    <source>
        <dbReference type="SAM" id="SignalP"/>
    </source>
</evidence>
<evidence type="ECO:0000313" key="4">
    <source>
        <dbReference type="Proteomes" id="UP000178912"/>
    </source>
</evidence>
<feature type="region of interest" description="Disordered" evidence="1">
    <location>
        <begin position="202"/>
        <end position="225"/>
    </location>
</feature>
<sequence length="257" mass="26204">MLLNSFKLLLALPSALAFSLSNFQEITSSSIPLGCLLSYDRQMRDCKKTDFSKGCSNDCVQNLLYIQRDVQEVCSTIQVNPTTLLGIVKNGGIVNALCPDLKFTTSSIRSIPPATTATSRTVSTATALPVASTTAKTSQTVISLSIVSSIVTSTSTLASASASESDSDSSTADAPQISATSISSATTPVAVPVTTTSTNKIAAAATSSTKSKATPKADQGSGGGSPFDISSSGSIDGHNSVLGLVLVLVWAGLILGT</sequence>
<protein>
    <recommendedName>
        <fullName evidence="5">Extracellular membrane protein CFEM domain-containing protein</fullName>
    </recommendedName>
</protein>
<reference evidence="4" key="1">
    <citation type="submission" date="2016-03" db="EMBL/GenBank/DDBJ databases">
        <authorList>
            <person name="Guldener U."/>
        </authorList>
    </citation>
    <scope>NUCLEOTIDE SEQUENCE [LARGE SCALE GENOMIC DNA]</scope>
    <source>
        <strain evidence="4">04CH-RAC-A.6.1</strain>
    </source>
</reference>
<gene>
    <name evidence="3" type="ORF">RAG0_05389</name>
</gene>
<feature type="compositionally biased region" description="Low complexity" evidence="1">
    <location>
        <begin position="202"/>
        <end position="217"/>
    </location>
</feature>
<proteinExistence type="predicted"/>
<name>A0A1E1KGL3_9HELO</name>
<evidence type="ECO:0000256" key="1">
    <source>
        <dbReference type="SAM" id="MobiDB-lite"/>
    </source>
</evidence>
<feature type="chain" id="PRO_5009446089" description="Extracellular membrane protein CFEM domain-containing protein" evidence="2">
    <location>
        <begin position="18"/>
        <end position="257"/>
    </location>
</feature>
<accession>A0A1E1KGL3</accession>
<dbReference type="Proteomes" id="UP000178912">
    <property type="component" value="Unassembled WGS sequence"/>
</dbReference>